<organism evidence="4 5">
    <name type="scientific">Paradevosia tibetensis</name>
    <dbReference type="NCBI Taxonomy" id="1447062"/>
    <lineage>
        <taxon>Bacteria</taxon>
        <taxon>Pseudomonadati</taxon>
        <taxon>Pseudomonadota</taxon>
        <taxon>Alphaproteobacteria</taxon>
        <taxon>Hyphomicrobiales</taxon>
        <taxon>Devosiaceae</taxon>
        <taxon>Paradevosia</taxon>
    </lineage>
</organism>
<reference evidence="4 5" key="1">
    <citation type="journal article" date="2015" name="Int. J. Syst. Evol. Microbiol.">
        <title>Youhaiella tibetensis gen. nov., sp. nov., isolated from subsurface sediment.</title>
        <authorList>
            <person name="Wang Y.X."/>
            <person name="Huang F.Q."/>
            <person name="Nogi Y."/>
            <person name="Pang S.J."/>
            <person name="Wang P.K."/>
            <person name="Lv J."/>
        </authorList>
    </citation>
    <scope>NUCLEOTIDE SEQUENCE [LARGE SCALE GENOMIC DNA]</scope>
    <source>
        <strain evidence="5">fig4</strain>
    </source>
</reference>
<dbReference type="InterPro" id="IPR036366">
    <property type="entry name" value="PGBDSf"/>
</dbReference>
<evidence type="ECO:0000259" key="3">
    <source>
        <dbReference type="Pfam" id="PF01471"/>
    </source>
</evidence>
<proteinExistence type="predicted"/>
<evidence type="ECO:0000313" key="4">
    <source>
        <dbReference type="EMBL" id="QEE19834.1"/>
    </source>
</evidence>
<dbReference type="InterPro" id="IPR002477">
    <property type="entry name" value="Peptidoglycan-bd-like"/>
</dbReference>
<dbReference type="Proteomes" id="UP000321062">
    <property type="component" value="Chromosome"/>
</dbReference>
<protein>
    <recommendedName>
        <fullName evidence="3">Peptidoglycan binding-like domain-containing protein</fullName>
    </recommendedName>
</protein>
<gene>
    <name evidence="4" type="ORF">FNA67_06455</name>
</gene>
<keyword evidence="2" id="KW-0732">Signal</keyword>
<dbReference type="AlphaFoldDB" id="A0A5B9DKV2"/>
<sequence>MARRKKKKSFMTATVLTRLPVMAGGAVASSAGRIGLWAISHFARAPLAYSSVFVLTTLSVMAANNALFNQQHRHPAPLFSGTATAQAMAPVTEDVAEVQPAVRQTATRQVQPDYISDPVSPQTTASVSQRATIADVPDGEPIGNSRVFEVQKKLAQLRLFDGKVDGYYGPMTASAIRKFEAAAGLKPQGALTEDVVNMILRAPVNDQMTMLVQGQSQEPAALPQQRLVQQMAANGNVYVAPQQPVAQQQAVPPLVFSQPAQQQVAVRSEQPVLIAQQVKPTAEDVFDEVANGAANAFDTVANTVGEWVNQPGAVRQIPAARNTQTPQPPAQLVTTRQATEQPPAQQRVTAPSVQTASLQAPASATSSTDPQLVSKVQRGLASLGFLAGSVDGVPGEATAKAIRNFEVYYNYDVTGKVTPQLVDMLVAAGAVI</sequence>
<dbReference type="Pfam" id="PF01471">
    <property type="entry name" value="PG_binding_1"/>
    <property type="match status" value="2"/>
</dbReference>
<dbReference type="Gene3D" id="1.10.101.10">
    <property type="entry name" value="PGBD-like superfamily/PGBD"/>
    <property type="match status" value="2"/>
</dbReference>
<accession>A0A5B9DKV2</accession>
<evidence type="ECO:0000313" key="5">
    <source>
        <dbReference type="Proteomes" id="UP000321062"/>
    </source>
</evidence>
<dbReference type="InterPro" id="IPR036365">
    <property type="entry name" value="PGBD-like_sf"/>
</dbReference>
<feature type="signal peptide" evidence="2">
    <location>
        <begin position="1"/>
        <end position="23"/>
    </location>
</feature>
<feature type="domain" description="Peptidoglycan binding-like" evidence="3">
    <location>
        <begin position="371"/>
        <end position="425"/>
    </location>
</feature>
<dbReference type="SUPFAM" id="SSF47090">
    <property type="entry name" value="PGBD-like"/>
    <property type="match status" value="2"/>
</dbReference>
<dbReference type="EMBL" id="CP041690">
    <property type="protein sequence ID" value="QEE19834.1"/>
    <property type="molecule type" value="Genomic_DNA"/>
</dbReference>
<dbReference type="OrthoDB" id="9816507at2"/>
<keyword evidence="5" id="KW-1185">Reference proteome</keyword>
<evidence type="ECO:0000256" key="1">
    <source>
        <dbReference type="SAM" id="MobiDB-lite"/>
    </source>
</evidence>
<dbReference type="KEGG" id="yti:FNA67_06455"/>
<feature type="region of interest" description="Disordered" evidence="1">
    <location>
        <begin position="335"/>
        <end position="370"/>
    </location>
</feature>
<feature type="chain" id="PRO_5023096864" description="Peptidoglycan binding-like domain-containing protein" evidence="2">
    <location>
        <begin position="24"/>
        <end position="432"/>
    </location>
</feature>
<evidence type="ECO:0000256" key="2">
    <source>
        <dbReference type="SAM" id="SignalP"/>
    </source>
</evidence>
<name>A0A5B9DKV2_9HYPH</name>
<feature type="domain" description="Peptidoglycan binding-like" evidence="3">
    <location>
        <begin position="145"/>
        <end position="198"/>
    </location>
</feature>